<organism evidence="7 8">
    <name type="scientific">Cohnella abietis</name>
    <dbReference type="NCBI Taxonomy" id="2507935"/>
    <lineage>
        <taxon>Bacteria</taxon>
        <taxon>Bacillati</taxon>
        <taxon>Bacillota</taxon>
        <taxon>Bacilli</taxon>
        <taxon>Bacillales</taxon>
        <taxon>Paenibacillaceae</taxon>
        <taxon>Cohnella</taxon>
    </lineage>
</organism>
<feature type="compositionally biased region" description="Low complexity" evidence="6">
    <location>
        <begin position="35"/>
        <end position="50"/>
    </location>
</feature>
<dbReference type="CDD" id="cd13580">
    <property type="entry name" value="PBP2_AlgQ_like_1"/>
    <property type="match status" value="1"/>
</dbReference>
<evidence type="ECO:0000313" key="8">
    <source>
        <dbReference type="Proteomes" id="UP000289856"/>
    </source>
</evidence>
<dbReference type="PANTHER" id="PTHR43649:SF33">
    <property type="entry name" value="POLYGALACTURONAN_RHAMNOGALACTURONAN-BINDING PROTEIN YTCQ"/>
    <property type="match status" value="1"/>
</dbReference>
<evidence type="ECO:0000256" key="5">
    <source>
        <dbReference type="ARBA" id="ARBA00023288"/>
    </source>
</evidence>
<dbReference type="Proteomes" id="UP000289856">
    <property type="component" value="Chromosome"/>
</dbReference>
<evidence type="ECO:0000256" key="4">
    <source>
        <dbReference type="ARBA" id="ARBA00023139"/>
    </source>
</evidence>
<keyword evidence="2" id="KW-0732">Signal</keyword>
<dbReference type="SUPFAM" id="SSF53850">
    <property type="entry name" value="Periplasmic binding protein-like II"/>
    <property type="match status" value="1"/>
</dbReference>
<dbReference type="Gene3D" id="3.40.190.10">
    <property type="entry name" value="Periplasmic binding protein-like II"/>
    <property type="match status" value="2"/>
</dbReference>
<dbReference type="PROSITE" id="PS51257">
    <property type="entry name" value="PROKAR_LIPOPROTEIN"/>
    <property type="match status" value="1"/>
</dbReference>
<proteinExistence type="predicted"/>
<dbReference type="EMBL" id="AP019400">
    <property type="protein sequence ID" value="BBI36502.1"/>
    <property type="molecule type" value="Genomic_DNA"/>
</dbReference>
<feature type="region of interest" description="Disordered" evidence="6">
    <location>
        <begin position="33"/>
        <end position="52"/>
    </location>
</feature>
<evidence type="ECO:0000256" key="2">
    <source>
        <dbReference type="ARBA" id="ARBA00022729"/>
    </source>
</evidence>
<dbReference type="Pfam" id="PF01547">
    <property type="entry name" value="SBP_bac_1"/>
    <property type="match status" value="1"/>
</dbReference>
<dbReference type="PANTHER" id="PTHR43649">
    <property type="entry name" value="ARABINOSE-BINDING PROTEIN-RELATED"/>
    <property type="match status" value="1"/>
</dbReference>
<dbReference type="OrthoDB" id="9787283at2"/>
<keyword evidence="3" id="KW-0472">Membrane</keyword>
<protein>
    <submittedName>
        <fullName evidence="7">Putative ABC transporter peptide-binding protein YtcQ</fullName>
    </submittedName>
</protein>
<keyword evidence="5" id="KW-0449">Lipoprotein</keyword>
<evidence type="ECO:0000256" key="3">
    <source>
        <dbReference type="ARBA" id="ARBA00023136"/>
    </source>
</evidence>
<keyword evidence="1" id="KW-1003">Cell membrane</keyword>
<keyword evidence="8" id="KW-1185">Reference proteome</keyword>
<keyword evidence="4" id="KW-0564">Palmitate</keyword>
<evidence type="ECO:0000256" key="1">
    <source>
        <dbReference type="ARBA" id="ARBA00022475"/>
    </source>
</evidence>
<dbReference type="RefSeq" id="WP_130616008.1">
    <property type="nucleotide sequence ID" value="NZ_AP019400.1"/>
</dbReference>
<name>A0A3T1DEI1_9BACL</name>
<accession>A0A3T1DEI1</accession>
<dbReference type="InterPro" id="IPR050490">
    <property type="entry name" value="Bact_solute-bd_prot1"/>
</dbReference>
<dbReference type="KEGG" id="cohn:KCTCHS21_59010"/>
<reference evidence="7 8" key="1">
    <citation type="submission" date="2019-01" db="EMBL/GenBank/DDBJ databases">
        <title>Complete genome sequence of Cohnella hallensis HS21 isolated from Korean fir (Abies koreana) rhizospheric soil.</title>
        <authorList>
            <person name="Jiang L."/>
            <person name="Kang S.W."/>
            <person name="Kim S."/>
            <person name="Jung J."/>
            <person name="Kim C.Y."/>
            <person name="Kim D.H."/>
            <person name="Kim S.W."/>
            <person name="Lee J."/>
        </authorList>
    </citation>
    <scope>NUCLEOTIDE SEQUENCE [LARGE SCALE GENOMIC DNA]</scope>
    <source>
        <strain evidence="7 8">HS21</strain>
    </source>
</reference>
<sequence>MNGLKRKSLGIAVTIALTVALVSGCGNGNKETTVPATSIASQPASSSESPKTAEPISISLMIPYWNPEAPKANSEVLKEVQSYTNTNLNISWVPASSYNDKLNALIASQDVPQIVYVLANGNKNSGLVNAVRSGMFWEIGPYLKEYPNLSQTSKDLLKQSAIDGKTYGIFKSFPQARDGITIRKDWLNSLQLQEPKTLDELIHVMEAFALQDPDKNGKKDTFAVGSSAGLNGFNNFVLYNGGPNQWGIVDGKITPNFLTKSYKETLDLYKYFYEKNIINQDFPSVTSDFELFNKGKSGMIFGALDDIQSRYADLYKSYPEAELDVISLIEGPDGARVPTRGVFPPQFLFPKTSIKTEEQLKQILGYMDKLADSTVQNLLKWGIEGVHYEVENGKAVRTDAQRFTQEVSQLDFLQYTEYKAATPGTLQPVVEKALKMQVDNFPNAIVNPAQPLISDTFVQNGSELDKIINEARTKYVMGQLDEAGWNKAVEQWRKNGGDKVIAEYSAEYNKLNP</sequence>
<dbReference type="AlphaFoldDB" id="A0A3T1DEI1"/>
<evidence type="ECO:0000256" key="6">
    <source>
        <dbReference type="SAM" id="MobiDB-lite"/>
    </source>
</evidence>
<evidence type="ECO:0000313" key="7">
    <source>
        <dbReference type="EMBL" id="BBI36502.1"/>
    </source>
</evidence>
<gene>
    <name evidence="7" type="primary">ytcQ_2</name>
    <name evidence="7" type="ORF">KCTCHS21_59010</name>
</gene>
<dbReference type="InterPro" id="IPR006059">
    <property type="entry name" value="SBP"/>
</dbReference>